<name>A0A0C2XNB4_SERVB</name>
<dbReference type="OrthoDB" id="2770090at2759"/>
<evidence type="ECO:0000313" key="1">
    <source>
        <dbReference type="EMBL" id="KIM30482.1"/>
    </source>
</evidence>
<organism evidence="1 2">
    <name type="scientific">Serendipita vermifera MAFF 305830</name>
    <dbReference type="NCBI Taxonomy" id="933852"/>
    <lineage>
        <taxon>Eukaryota</taxon>
        <taxon>Fungi</taxon>
        <taxon>Dikarya</taxon>
        <taxon>Basidiomycota</taxon>
        <taxon>Agaricomycotina</taxon>
        <taxon>Agaricomycetes</taxon>
        <taxon>Sebacinales</taxon>
        <taxon>Serendipitaceae</taxon>
        <taxon>Serendipita</taxon>
    </lineage>
</organism>
<accession>A0A0C2XNB4</accession>
<dbReference type="Proteomes" id="UP000054097">
    <property type="component" value="Unassembled WGS sequence"/>
</dbReference>
<dbReference type="AlphaFoldDB" id="A0A0C2XNB4"/>
<protein>
    <submittedName>
        <fullName evidence="1">Uncharacterized protein</fullName>
    </submittedName>
</protein>
<dbReference type="EMBL" id="KN824284">
    <property type="protein sequence ID" value="KIM30482.1"/>
    <property type="molecule type" value="Genomic_DNA"/>
</dbReference>
<gene>
    <name evidence="1" type="ORF">M408DRAFT_328065</name>
</gene>
<sequence length="212" mass="24132">MDPSTLAWTKSFVSSYRLTLRALSASVRHHPTSARNLRSLYRPVFRDTAAKLRQQHAATKASETQRELYEWNRRLDRTLAILLSSATTGGQLKRLVRNLSTLTDVYRTRVAADVSARHRRAGEWNGQKVTPVTVKKVVLPNEREEIQMSAWSALGELVLAAENDTQCLLGRQEQRKLAFTRLSVPRRVFTQNQRGIYNVVGKTVPRPSHLKT</sequence>
<keyword evidence="2" id="KW-1185">Reference proteome</keyword>
<dbReference type="HOGENOM" id="CLU_1300348_0_0_1"/>
<proteinExistence type="predicted"/>
<reference evidence="1 2" key="1">
    <citation type="submission" date="2014-04" db="EMBL/GenBank/DDBJ databases">
        <authorList>
            <consortium name="DOE Joint Genome Institute"/>
            <person name="Kuo A."/>
            <person name="Zuccaro A."/>
            <person name="Kohler A."/>
            <person name="Nagy L.G."/>
            <person name="Floudas D."/>
            <person name="Copeland A."/>
            <person name="Barry K.W."/>
            <person name="Cichocki N."/>
            <person name="Veneault-Fourrey C."/>
            <person name="LaButti K."/>
            <person name="Lindquist E.A."/>
            <person name="Lipzen A."/>
            <person name="Lundell T."/>
            <person name="Morin E."/>
            <person name="Murat C."/>
            <person name="Sun H."/>
            <person name="Tunlid A."/>
            <person name="Henrissat B."/>
            <person name="Grigoriev I.V."/>
            <person name="Hibbett D.S."/>
            <person name="Martin F."/>
            <person name="Nordberg H.P."/>
            <person name="Cantor M.N."/>
            <person name="Hua S.X."/>
        </authorList>
    </citation>
    <scope>NUCLEOTIDE SEQUENCE [LARGE SCALE GENOMIC DNA]</scope>
    <source>
        <strain evidence="1 2">MAFF 305830</strain>
    </source>
</reference>
<reference evidence="2" key="2">
    <citation type="submission" date="2015-01" db="EMBL/GenBank/DDBJ databases">
        <title>Evolutionary Origins and Diversification of the Mycorrhizal Mutualists.</title>
        <authorList>
            <consortium name="DOE Joint Genome Institute"/>
            <consortium name="Mycorrhizal Genomics Consortium"/>
            <person name="Kohler A."/>
            <person name="Kuo A."/>
            <person name="Nagy L.G."/>
            <person name="Floudas D."/>
            <person name="Copeland A."/>
            <person name="Barry K.W."/>
            <person name="Cichocki N."/>
            <person name="Veneault-Fourrey C."/>
            <person name="LaButti K."/>
            <person name="Lindquist E.A."/>
            <person name="Lipzen A."/>
            <person name="Lundell T."/>
            <person name="Morin E."/>
            <person name="Murat C."/>
            <person name="Riley R."/>
            <person name="Ohm R."/>
            <person name="Sun H."/>
            <person name="Tunlid A."/>
            <person name="Henrissat B."/>
            <person name="Grigoriev I.V."/>
            <person name="Hibbett D.S."/>
            <person name="Martin F."/>
        </authorList>
    </citation>
    <scope>NUCLEOTIDE SEQUENCE [LARGE SCALE GENOMIC DNA]</scope>
    <source>
        <strain evidence="2">MAFF 305830</strain>
    </source>
</reference>
<evidence type="ECO:0000313" key="2">
    <source>
        <dbReference type="Proteomes" id="UP000054097"/>
    </source>
</evidence>